<evidence type="ECO:0000313" key="2">
    <source>
        <dbReference type="EMBL" id="NEZ55443.1"/>
    </source>
</evidence>
<feature type="compositionally biased region" description="Basic and acidic residues" evidence="1">
    <location>
        <begin position="331"/>
        <end position="343"/>
    </location>
</feature>
<sequence>MSSADSRPPEMSNTSSDHNSDASAAANSNSPALKKPPRRPAKPVAPVEESPKKPTIEAVALKKADALEPTPIVSEPGPKPTESEPTESSVAEPPVDDTPTEPETPQPRLQPIAPPSEPMQYRAIGLLKGRYEPSEETFNRGNIVNHDGTTTCAVLLGRTTSLVKKHLDLEKDHLWVVYPRTIFQDDIGIAVQIVGVWEPETLGDEEDDVLETPADAVQPDYFSIRGEVIKFDERKEEITISIVQKMRTGKQPKRPFKLVINGNISVKTIGYFWDMHVQRQGNQLILTDGSYVGAVPPKKRSKKKPMGGGGGSKRRPPSSKRGGRPSPKPNLVKDDTARVEKSNADAPKVVKVGNSNEVADAAERSEG</sequence>
<feature type="region of interest" description="Disordered" evidence="1">
    <location>
        <begin position="1"/>
        <end position="117"/>
    </location>
</feature>
<keyword evidence="3" id="KW-1185">Reference proteome</keyword>
<feature type="compositionally biased region" description="Basic and acidic residues" evidence="1">
    <location>
        <begin position="49"/>
        <end position="66"/>
    </location>
</feature>
<organism evidence="2 3">
    <name type="scientific">Adonisia turfae CCMR0081</name>
    <dbReference type="NCBI Taxonomy" id="2292702"/>
    <lineage>
        <taxon>Bacteria</taxon>
        <taxon>Bacillati</taxon>
        <taxon>Cyanobacteriota</taxon>
        <taxon>Adonisia</taxon>
        <taxon>Adonisia turfae</taxon>
    </lineage>
</organism>
<reference evidence="2 3" key="1">
    <citation type="journal article" date="2020" name="Microb. Ecol.">
        <title>Ecogenomics of the Marine Benthic Filamentous Cyanobacterium Adonisia.</title>
        <authorList>
            <person name="Walter J.M."/>
            <person name="Coutinho F.H."/>
            <person name="Leomil L."/>
            <person name="Hargreaves P.I."/>
            <person name="Campeao M.E."/>
            <person name="Vieira V.V."/>
            <person name="Silva B.S."/>
            <person name="Fistarol G.O."/>
            <person name="Salomon P.S."/>
            <person name="Sawabe T."/>
            <person name="Mino S."/>
            <person name="Hosokawa M."/>
            <person name="Miyashita H."/>
            <person name="Maruyama F."/>
            <person name="van Verk M.C."/>
            <person name="Dutilh B.E."/>
            <person name="Thompson C.C."/>
            <person name="Thompson F.L."/>
        </authorList>
    </citation>
    <scope>NUCLEOTIDE SEQUENCE [LARGE SCALE GENOMIC DNA]</scope>
    <source>
        <strain evidence="2 3">CCMR0081</strain>
    </source>
</reference>
<evidence type="ECO:0000256" key="1">
    <source>
        <dbReference type="SAM" id="MobiDB-lite"/>
    </source>
</evidence>
<feature type="compositionally biased region" description="Basic residues" evidence="1">
    <location>
        <begin position="312"/>
        <end position="323"/>
    </location>
</feature>
<accession>A0A6M0RHU5</accession>
<dbReference type="Proteomes" id="UP000481033">
    <property type="component" value="Unassembled WGS sequence"/>
</dbReference>
<dbReference type="EMBL" id="QXHD01000004">
    <property type="protein sequence ID" value="NEZ55443.1"/>
    <property type="molecule type" value="Genomic_DNA"/>
</dbReference>
<name>A0A6M0RHU5_9CYAN</name>
<comment type="caution">
    <text evidence="2">The sequence shown here is derived from an EMBL/GenBank/DDBJ whole genome shotgun (WGS) entry which is preliminary data.</text>
</comment>
<dbReference type="AlphaFoldDB" id="A0A6M0RHU5"/>
<gene>
    <name evidence="2" type="ORF">DXZ20_07080</name>
</gene>
<protein>
    <submittedName>
        <fullName evidence="2">Uncharacterized protein</fullName>
    </submittedName>
</protein>
<evidence type="ECO:0000313" key="3">
    <source>
        <dbReference type="Proteomes" id="UP000481033"/>
    </source>
</evidence>
<feature type="compositionally biased region" description="Low complexity" evidence="1">
    <location>
        <begin position="12"/>
        <end position="33"/>
    </location>
</feature>
<feature type="region of interest" description="Disordered" evidence="1">
    <location>
        <begin position="291"/>
        <end position="367"/>
    </location>
</feature>
<dbReference type="RefSeq" id="WP_163697303.1">
    <property type="nucleotide sequence ID" value="NZ_QXHD01000004.1"/>
</dbReference>
<proteinExistence type="predicted"/>